<dbReference type="STRING" id="240015.ACP_0376"/>
<dbReference type="eggNOG" id="ENOG502ZRWY">
    <property type="taxonomic scope" value="Bacteria"/>
</dbReference>
<evidence type="ECO:0008006" key="3">
    <source>
        <dbReference type="Google" id="ProtNLM"/>
    </source>
</evidence>
<dbReference type="Proteomes" id="UP000002207">
    <property type="component" value="Chromosome"/>
</dbReference>
<protein>
    <recommendedName>
        <fullName evidence="3">Helix-turn-helix type 11 domain-containing protein</fullName>
    </recommendedName>
</protein>
<sequence>MQVLRMLRLQCLSREERTQLPLGQPRAHALRQHKLPAAARHSHPEAHVTQAALFETRTPELIAQERRAHLDDQITRLLLGESQFRITEQQRRLLHILSKRYGRDRAIRISEIRQRLEISERTIKDLVRSLVTDFRLPVGASRDGVDGGYYLVMTPEEARSTAQPYIDEALKLLDRARVLVGDRAILELRGQLAITEEVHEGEHQ</sequence>
<dbReference type="HOGENOM" id="CLU_1340822_0_0_0"/>
<name>C1F9Z8_ACIC5</name>
<accession>C1F9Z8</accession>
<evidence type="ECO:0000313" key="1">
    <source>
        <dbReference type="EMBL" id="ACO32790.1"/>
    </source>
</evidence>
<keyword evidence="2" id="KW-1185">Reference proteome</keyword>
<reference evidence="1 2" key="1">
    <citation type="journal article" date="2009" name="Appl. Environ. Microbiol.">
        <title>Three genomes from the phylum Acidobacteria provide insight into the lifestyles of these microorganisms in soils.</title>
        <authorList>
            <person name="Ward N.L."/>
            <person name="Challacombe J.F."/>
            <person name="Janssen P.H."/>
            <person name="Henrissat B."/>
            <person name="Coutinho P.M."/>
            <person name="Wu M."/>
            <person name="Xie G."/>
            <person name="Haft D.H."/>
            <person name="Sait M."/>
            <person name="Badger J."/>
            <person name="Barabote R.D."/>
            <person name="Bradley B."/>
            <person name="Brettin T.S."/>
            <person name="Brinkac L.M."/>
            <person name="Bruce D."/>
            <person name="Creasy T."/>
            <person name="Daugherty S.C."/>
            <person name="Davidsen T.M."/>
            <person name="DeBoy R.T."/>
            <person name="Detter J.C."/>
            <person name="Dodson R.J."/>
            <person name="Durkin A.S."/>
            <person name="Ganapathy A."/>
            <person name="Gwinn-Giglio M."/>
            <person name="Han C.S."/>
            <person name="Khouri H."/>
            <person name="Kiss H."/>
            <person name="Kothari S.P."/>
            <person name="Madupu R."/>
            <person name="Nelson K.E."/>
            <person name="Nelson W.C."/>
            <person name="Paulsen I."/>
            <person name="Penn K."/>
            <person name="Ren Q."/>
            <person name="Rosovitz M.J."/>
            <person name="Selengut J.D."/>
            <person name="Shrivastava S."/>
            <person name="Sullivan S.A."/>
            <person name="Tapia R."/>
            <person name="Thompson L.S."/>
            <person name="Watkins K.L."/>
            <person name="Yang Q."/>
            <person name="Yu C."/>
            <person name="Zafar N."/>
            <person name="Zhou L."/>
            <person name="Kuske C.R."/>
        </authorList>
    </citation>
    <scope>NUCLEOTIDE SEQUENCE [LARGE SCALE GENOMIC DNA]</scope>
    <source>
        <strain evidence="2">ATCC 51196 / DSM 11244 / BCRC 80197 / JCM 7670 / NBRC 15755 / NCIMB 13165 / 161</strain>
    </source>
</reference>
<organism evidence="1 2">
    <name type="scientific">Acidobacterium capsulatum (strain ATCC 51196 / DSM 11244 / BCRC 80197 / JCM 7670 / NBRC 15755 / NCIMB 13165 / 161)</name>
    <dbReference type="NCBI Taxonomy" id="240015"/>
    <lineage>
        <taxon>Bacteria</taxon>
        <taxon>Pseudomonadati</taxon>
        <taxon>Acidobacteriota</taxon>
        <taxon>Terriglobia</taxon>
        <taxon>Terriglobales</taxon>
        <taxon>Acidobacteriaceae</taxon>
        <taxon>Acidobacterium</taxon>
    </lineage>
</organism>
<dbReference type="AlphaFoldDB" id="C1F9Z8"/>
<proteinExistence type="predicted"/>
<dbReference type="EMBL" id="CP001472">
    <property type="protein sequence ID" value="ACO32790.1"/>
    <property type="molecule type" value="Genomic_DNA"/>
</dbReference>
<dbReference type="KEGG" id="aca:ACP_0376"/>
<dbReference type="InParanoid" id="C1F9Z8"/>
<evidence type="ECO:0000313" key="2">
    <source>
        <dbReference type="Proteomes" id="UP000002207"/>
    </source>
</evidence>
<gene>
    <name evidence="1" type="ordered locus">ACP_0376</name>
</gene>